<evidence type="ECO:0000256" key="1">
    <source>
        <dbReference type="SAM" id="SignalP"/>
    </source>
</evidence>
<reference evidence="7" key="2">
    <citation type="submission" date="2021-07" db="EMBL/GenBank/DDBJ databases">
        <title>Comparative genomics of Bacteroides fragilis group isolates reveals species-dependent resistance mechanisms and validates clinical tools for resistance prediction.</title>
        <authorList>
            <person name="Wallace M.J."/>
            <person name="Jean S."/>
            <person name="Wallace M.A."/>
            <person name="Carey-Ann B.D."/>
            <person name="Dantas G."/>
        </authorList>
    </citation>
    <scope>NUCLEOTIDE SEQUENCE</scope>
    <source>
        <strain evidence="7">BJH_160</strain>
    </source>
</reference>
<evidence type="ECO:0000313" key="10">
    <source>
        <dbReference type="Proteomes" id="UP000488521"/>
    </source>
</evidence>
<proteinExistence type="predicted"/>
<dbReference type="InterPro" id="IPR032509">
    <property type="entry name" value="DUF4973"/>
</dbReference>
<dbReference type="EMBL" id="WCRW01000018">
    <property type="protein sequence ID" value="KAB4452174.1"/>
    <property type="molecule type" value="Genomic_DNA"/>
</dbReference>
<dbReference type="EMBL" id="WCRS01000035">
    <property type="protein sequence ID" value="KAB4468468.1"/>
    <property type="molecule type" value="Genomic_DNA"/>
</dbReference>
<dbReference type="Gene3D" id="2.60.40.1740">
    <property type="entry name" value="hypothetical protein (bacova_03559)"/>
    <property type="match status" value="1"/>
</dbReference>
<dbReference type="AlphaFoldDB" id="A0A6I0S7X7"/>
<sequence>MKKIYTYLMMLTVSVLIISCNAEWDEEQYEQYVSFSAPVNDKGVTDIYVRYKQGGEVTYKLPMIVSGSIANGKDRTVHIAVDTDTLDILNQARFGREDLYYVAMEDNRYSFPSTVNIPAGTFTTLLDITFKLDDIDLFKKWVLPLSIEDDPSYNYVGHPRKNYAKALLRVLPFNDYSGSYSSTAMQVYIKDRDGNIDKSEAIATTTRTAYVVDENSVFFYAGAMDEDLINRDKYKVKFYFEPDGEKLVKITSDNDKIKLKQLKETSYTIAEVPDVTRPYLLHRYVTFSVDYEFVDYTSANEEIPYYVTGVLTLERNINTQIPDEDQAIEW</sequence>
<dbReference type="Pfam" id="PF16343">
    <property type="entry name" value="DUF4973"/>
    <property type="match status" value="1"/>
</dbReference>
<dbReference type="PROSITE" id="PS51257">
    <property type="entry name" value="PROKAR_LIPOPROTEIN"/>
    <property type="match status" value="1"/>
</dbReference>
<gene>
    <name evidence="6" type="ORF">GAN59_23890</name>
    <name evidence="5" type="ORF">GAN75_21400</name>
    <name evidence="4" type="ORF">GAN93_24435</name>
    <name evidence="7" type="ORF">K0H07_28690</name>
</gene>
<feature type="chain" id="PRO_5044633153" evidence="1">
    <location>
        <begin position="23"/>
        <end position="330"/>
    </location>
</feature>
<feature type="signal peptide" evidence="1">
    <location>
        <begin position="1"/>
        <end position="22"/>
    </location>
</feature>
<organism evidence="6 10">
    <name type="scientific">Bacteroides thetaiotaomicron</name>
    <dbReference type="NCBI Taxonomy" id="818"/>
    <lineage>
        <taxon>Bacteria</taxon>
        <taxon>Pseudomonadati</taxon>
        <taxon>Bacteroidota</taxon>
        <taxon>Bacteroidia</taxon>
        <taxon>Bacteroidales</taxon>
        <taxon>Bacteroidaceae</taxon>
        <taxon>Bacteroides</taxon>
    </lineage>
</organism>
<dbReference type="Proteomes" id="UP000460317">
    <property type="component" value="Unassembled WGS sequence"/>
</dbReference>
<name>A0A6I0S7X7_BACT4</name>
<protein>
    <submittedName>
        <fullName evidence="6">DUF4973 domain-containing protein</fullName>
    </submittedName>
</protein>
<evidence type="ECO:0000259" key="2">
    <source>
        <dbReference type="Pfam" id="PF14274"/>
    </source>
</evidence>
<reference evidence="8 9" key="1">
    <citation type="journal article" date="2019" name="Nat. Med.">
        <title>A library of human gut bacterial isolates paired with longitudinal multiomics data enables mechanistic microbiome research.</title>
        <authorList>
            <person name="Poyet M."/>
            <person name="Groussin M."/>
            <person name="Gibbons S.M."/>
            <person name="Avila-Pacheco J."/>
            <person name="Jiang X."/>
            <person name="Kearney S.M."/>
            <person name="Perrotta A.R."/>
            <person name="Berdy B."/>
            <person name="Zhao S."/>
            <person name="Lieberman T.D."/>
            <person name="Swanson P.K."/>
            <person name="Smith M."/>
            <person name="Roesemann S."/>
            <person name="Alexander J.E."/>
            <person name="Rich S.A."/>
            <person name="Livny J."/>
            <person name="Vlamakis H."/>
            <person name="Clish C."/>
            <person name="Bullock K."/>
            <person name="Deik A."/>
            <person name="Scott J."/>
            <person name="Pierce K.A."/>
            <person name="Xavier R.J."/>
            <person name="Alm E.J."/>
        </authorList>
    </citation>
    <scope>NUCLEOTIDE SEQUENCE [LARGE SCALE GENOMIC DNA]</scope>
    <source>
        <strain evidence="6 10">BIOML-A156</strain>
        <strain evidence="5 8">BIOML-A160</strain>
        <strain evidence="4 9">BIOML-A165</strain>
    </source>
</reference>
<dbReference type="EMBL" id="JAHYQA010000044">
    <property type="protein sequence ID" value="MCE9241101.1"/>
    <property type="molecule type" value="Genomic_DNA"/>
</dbReference>
<dbReference type="EMBL" id="WCSB01000049">
    <property type="protein sequence ID" value="KAB4447169.1"/>
    <property type="molecule type" value="Genomic_DNA"/>
</dbReference>
<dbReference type="Proteomes" id="UP000436825">
    <property type="component" value="Unassembled WGS sequence"/>
</dbReference>
<accession>A0A6I0S7X7</accession>
<evidence type="ECO:0000313" key="9">
    <source>
        <dbReference type="Proteomes" id="UP000460317"/>
    </source>
</evidence>
<evidence type="ECO:0000313" key="7">
    <source>
        <dbReference type="EMBL" id="MCE9241101.1"/>
    </source>
</evidence>
<dbReference type="Proteomes" id="UP000488521">
    <property type="component" value="Unassembled WGS sequence"/>
</dbReference>
<comment type="caution">
    <text evidence="6">The sequence shown here is derived from an EMBL/GenBank/DDBJ whole genome shotgun (WGS) entry which is preliminary data.</text>
</comment>
<evidence type="ECO:0000313" key="5">
    <source>
        <dbReference type="EMBL" id="KAB4452174.1"/>
    </source>
</evidence>
<feature type="domain" description="BT-3044-like C-terminal" evidence="2">
    <location>
        <begin position="165"/>
        <end position="312"/>
    </location>
</feature>
<dbReference type="Gene3D" id="2.40.128.440">
    <property type="entry name" value="Uncharacterised protein PF14274, DUF4361"/>
    <property type="match status" value="1"/>
</dbReference>
<dbReference type="Pfam" id="PF14274">
    <property type="entry name" value="BT_3044-like_C"/>
    <property type="match status" value="1"/>
</dbReference>
<evidence type="ECO:0000259" key="3">
    <source>
        <dbReference type="Pfam" id="PF16343"/>
    </source>
</evidence>
<keyword evidence="1" id="KW-0732">Signal</keyword>
<dbReference type="InterPro" id="IPR025371">
    <property type="entry name" value="BT_3044-like_C"/>
</dbReference>
<dbReference type="Proteomes" id="UP001200544">
    <property type="component" value="Unassembled WGS sequence"/>
</dbReference>
<evidence type="ECO:0000313" key="8">
    <source>
        <dbReference type="Proteomes" id="UP000436825"/>
    </source>
</evidence>
<feature type="domain" description="DUF4973" evidence="3">
    <location>
        <begin position="24"/>
        <end position="151"/>
    </location>
</feature>
<dbReference type="RefSeq" id="WP_090614511.1">
    <property type="nucleotide sequence ID" value="NZ_BAABZI010000012.1"/>
</dbReference>
<evidence type="ECO:0000313" key="4">
    <source>
        <dbReference type="EMBL" id="KAB4447169.1"/>
    </source>
</evidence>
<evidence type="ECO:0000313" key="6">
    <source>
        <dbReference type="EMBL" id="KAB4468468.1"/>
    </source>
</evidence>